<evidence type="ECO:0008006" key="5">
    <source>
        <dbReference type="Google" id="ProtNLM"/>
    </source>
</evidence>
<evidence type="ECO:0000313" key="4">
    <source>
        <dbReference type="Proteomes" id="UP001614264"/>
    </source>
</evidence>
<dbReference type="Proteomes" id="UP001614264">
    <property type="component" value="Unassembled WGS sequence"/>
</dbReference>
<feature type="compositionally biased region" description="Basic and acidic residues" evidence="1">
    <location>
        <begin position="51"/>
        <end position="61"/>
    </location>
</feature>
<protein>
    <recommendedName>
        <fullName evidence="5">Pyrroloquinoline-quinone binding quinoprotein</fullName>
    </recommendedName>
</protein>
<dbReference type="PROSITE" id="PS51257">
    <property type="entry name" value="PROKAR_LIPOPROTEIN"/>
    <property type="match status" value="1"/>
</dbReference>
<keyword evidence="2" id="KW-0732">Signal</keyword>
<sequence length="441" mass="44237">MRTTRTALAAALAAVLLAGCGSGDDGDRDGAGQGPDGGHATPRLPVPPSFDGEKGWDEEAGRAPSVTGAEPVVAVGGTVAYVEPSGDGYAVRVRDAATGKVRWTGAAYRVPATDPDAPGGPSAPRLTAVRQGDRTYLAAWAVGERTDGALTKEKETVRIGVYPLDASGDSVAPLHEVEIPVNTQEGSVQARDGGAGLLLSWRSAGDHRAVVDLGTGRVTRYDDPAGLIPDCDSAMCAGSTVVAVTPDGPVVGGASGGIRVPGGWSGEDIAPEGVETGRTFVGGEQNGTFAGVRDGMFVARWRAAGSAGSYVWSAHDLASGRLLASTVCDDDGPDTPSAPVASPNGTRLGLGLVLFDVRAGTGRCLAAEGDRPGVTVTAVADDGTAYGTTGPGAGVVVPKGTGTPEALPGDTLVPAAALGKGALFVRRGDDDALLLSVRQAR</sequence>
<proteinExistence type="predicted"/>
<dbReference type="RefSeq" id="WP_399593315.1">
    <property type="nucleotide sequence ID" value="NZ_JBITPR010000043.1"/>
</dbReference>
<feature type="region of interest" description="Disordered" evidence="1">
    <location>
        <begin position="25"/>
        <end position="68"/>
    </location>
</feature>
<feature type="chain" id="PRO_5045970394" description="Pyrroloquinoline-quinone binding quinoprotein" evidence="2">
    <location>
        <begin position="24"/>
        <end position="441"/>
    </location>
</feature>
<keyword evidence="4" id="KW-1185">Reference proteome</keyword>
<evidence type="ECO:0000256" key="1">
    <source>
        <dbReference type="SAM" id="MobiDB-lite"/>
    </source>
</evidence>
<gene>
    <name evidence="3" type="ORF">AB4829_19320</name>
</gene>
<dbReference type="InterPro" id="IPR011047">
    <property type="entry name" value="Quinoprotein_ADH-like_sf"/>
</dbReference>
<comment type="caution">
    <text evidence="3">The sequence shown here is derived from an EMBL/GenBank/DDBJ whole genome shotgun (WGS) entry which is preliminary data.</text>
</comment>
<feature type="signal peptide" evidence="2">
    <location>
        <begin position="1"/>
        <end position="23"/>
    </location>
</feature>
<evidence type="ECO:0000256" key="2">
    <source>
        <dbReference type="SAM" id="SignalP"/>
    </source>
</evidence>
<reference evidence="3 4" key="1">
    <citation type="submission" date="2024-07" db="EMBL/GenBank/DDBJ databases">
        <title>Whole genome sequencing of Prodigiosin pigment-producing Streptomyces salinarius isolated from rhizosphere soil of Arachis hypogaea.</title>
        <authorList>
            <person name="Vidhya A."/>
            <person name="Ramya S."/>
        </authorList>
    </citation>
    <scope>NUCLEOTIDE SEQUENCE [LARGE SCALE GENOMIC DNA]</scope>
    <source>
        <strain evidence="3 4">VRMG2420</strain>
    </source>
</reference>
<accession>A0ABW8BCM2</accession>
<dbReference type="SUPFAM" id="SSF50998">
    <property type="entry name" value="Quinoprotein alcohol dehydrogenase-like"/>
    <property type="match status" value="1"/>
</dbReference>
<evidence type="ECO:0000313" key="3">
    <source>
        <dbReference type="EMBL" id="MFI7872735.1"/>
    </source>
</evidence>
<dbReference type="EMBL" id="JBITPR010000043">
    <property type="protein sequence ID" value="MFI7872735.1"/>
    <property type="molecule type" value="Genomic_DNA"/>
</dbReference>
<organism evidence="3 4">
    <name type="scientific">Streptomyces salinarius</name>
    <dbReference type="NCBI Taxonomy" id="2762598"/>
    <lineage>
        <taxon>Bacteria</taxon>
        <taxon>Bacillati</taxon>
        <taxon>Actinomycetota</taxon>
        <taxon>Actinomycetes</taxon>
        <taxon>Kitasatosporales</taxon>
        <taxon>Streptomycetaceae</taxon>
        <taxon>Streptomyces</taxon>
    </lineage>
</organism>
<name>A0ABW8BCM2_9ACTN</name>